<gene>
    <name evidence="3" type="ORF">BATDEDRAFT_37142</name>
</gene>
<feature type="transmembrane region" description="Helical" evidence="1">
    <location>
        <begin position="53"/>
        <end position="78"/>
    </location>
</feature>
<keyword evidence="4" id="KW-1185">Reference proteome</keyword>
<dbReference type="Pfam" id="PF06916">
    <property type="entry name" value="FAM210A-B_dom"/>
    <property type="match status" value="1"/>
</dbReference>
<keyword evidence="1" id="KW-0472">Membrane</keyword>
<dbReference type="AlphaFoldDB" id="F4P6A1"/>
<dbReference type="HOGENOM" id="CLU_1421182_0_0_1"/>
<feature type="domain" description="DUF1279" evidence="2">
    <location>
        <begin position="44"/>
        <end position="161"/>
    </location>
</feature>
<dbReference type="InterPro" id="IPR009688">
    <property type="entry name" value="FAM210A/B-like_dom"/>
</dbReference>
<protein>
    <recommendedName>
        <fullName evidence="2">DUF1279 domain-containing protein</fullName>
    </recommendedName>
</protein>
<sequence length="191" mass="21267">MPISSLLWTAVPNPLILAHHHSFASIRSFSTSNDPPSNPKTGIRFLLRQYGTVALGTYMVLSFTVFCGCLTSITFLGIDETHIATAFNYVKSLVGIQPDSSIPLSDTDPAESKKMFESMTWLPEWARSPDMIRIVTNVLLAMAMTKLFTPFKIAITAATVPSIAKRIRSMNFSWVHNAIKSIRNYIRPSKN</sequence>
<dbReference type="InParanoid" id="F4P6A1"/>
<dbReference type="GO" id="GO:0005739">
    <property type="term" value="C:mitochondrion"/>
    <property type="evidence" value="ECO:0000318"/>
    <property type="project" value="GO_Central"/>
</dbReference>
<evidence type="ECO:0000313" key="3">
    <source>
        <dbReference type="EMBL" id="EGF79572.1"/>
    </source>
</evidence>
<dbReference type="OrthoDB" id="10253744at2759"/>
<proteinExistence type="predicted"/>
<name>F4P6A1_BATDJ</name>
<dbReference type="STRING" id="684364.F4P6A1"/>
<organism evidence="3 4">
    <name type="scientific">Batrachochytrium dendrobatidis (strain JAM81 / FGSC 10211)</name>
    <name type="common">Frog chytrid fungus</name>
    <dbReference type="NCBI Taxonomy" id="684364"/>
    <lineage>
        <taxon>Eukaryota</taxon>
        <taxon>Fungi</taxon>
        <taxon>Fungi incertae sedis</taxon>
        <taxon>Chytridiomycota</taxon>
        <taxon>Chytridiomycota incertae sedis</taxon>
        <taxon>Chytridiomycetes</taxon>
        <taxon>Rhizophydiales</taxon>
        <taxon>Rhizophydiales incertae sedis</taxon>
        <taxon>Batrachochytrium</taxon>
    </lineage>
</organism>
<reference evidence="3 4" key="1">
    <citation type="submission" date="2009-12" db="EMBL/GenBank/DDBJ databases">
        <title>The draft genome of Batrachochytrium dendrobatidis.</title>
        <authorList>
            <consortium name="US DOE Joint Genome Institute (JGI-PGF)"/>
            <person name="Kuo A."/>
            <person name="Salamov A."/>
            <person name="Schmutz J."/>
            <person name="Lucas S."/>
            <person name="Pitluck S."/>
            <person name="Rosenblum E."/>
            <person name="Stajich J."/>
            <person name="Eisen M."/>
            <person name="Grigoriev I.V."/>
        </authorList>
    </citation>
    <scope>NUCLEOTIDE SEQUENCE [LARGE SCALE GENOMIC DNA]</scope>
    <source>
        <strain evidence="4">JAM81 / FGSC 10211</strain>
    </source>
</reference>
<evidence type="ECO:0000313" key="4">
    <source>
        <dbReference type="Proteomes" id="UP000007241"/>
    </source>
</evidence>
<dbReference type="PANTHER" id="PTHR21377">
    <property type="entry name" value="PROTEIN FAM210B, MITOCHONDRIAL"/>
    <property type="match status" value="1"/>
</dbReference>
<evidence type="ECO:0000256" key="1">
    <source>
        <dbReference type="SAM" id="Phobius"/>
    </source>
</evidence>
<dbReference type="GeneID" id="18241316"/>
<dbReference type="Proteomes" id="UP000007241">
    <property type="component" value="Unassembled WGS sequence"/>
</dbReference>
<dbReference type="EMBL" id="GL882886">
    <property type="protein sequence ID" value="EGF79572.1"/>
    <property type="molecule type" value="Genomic_DNA"/>
</dbReference>
<accession>F4P6A1</accession>
<keyword evidence="1" id="KW-1133">Transmembrane helix</keyword>
<dbReference type="PANTHER" id="PTHR21377:SF0">
    <property type="entry name" value="PROTEIN FAM210B, MITOCHONDRIAL"/>
    <property type="match status" value="1"/>
</dbReference>
<dbReference type="RefSeq" id="XP_006680029.1">
    <property type="nucleotide sequence ID" value="XM_006679966.1"/>
</dbReference>
<evidence type="ECO:0000259" key="2">
    <source>
        <dbReference type="Pfam" id="PF06916"/>
    </source>
</evidence>
<dbReference type="InterPro" id="IPR045866">
    <property type="entry name" value="FAM210A/B-like"/>
</dbReference>
<keyword evidence="1" id="KW-0812">Transmembrane</keyword>